<dbReference type="AlphaFoldDB" id="A0A9X3LFA0"/>
<dbReference type="Gene3D" id="3.40.50.450">
    <property type="match status" value="1"/>
</dbReference>
<dbReference type="Proteomes" id="UP001152173">
    <property type="component" value="Unassembled WGS sequence"/>
</dbReference>
<comment type="caution">
    <text evidence="1">The sequence shown here is derived from an EMBL/GenBank/DDBJ whole genome shotgun (WGS) entry which is preliminary data.</text>
</comment>
<reference evidence="1" key="1">
    <citation type="submission" date="2022-05" db="EMBL/GenBank/DDBJ databases">
        <authorList>
            <person name="Colautti A."/>
            <person name="Iacumin L."/>
        </authorList>
    </citation>
    <scope>NUCLEOTIDE SEQUENCE</scope>
    <source>
        <strain evidence="1">SK 55</strain>
    </source>
</reference>
<dbReference type="RefSeq" id="WP_269925944.1">
    <property type="nucleotide sequence ID" value="NZ_JAMKBJ010000004.1"/>
</dbReference>
<proteinExistence type="predicted"/>
<gene>
    <name evidence="1" type="ORF">M9R32_06605</name>
</gene>
<dbReference type="EMBL" id="JAMKBJ010000004">
    <property type="protein sequence ID" value="MCZ8536848.1"/>
    <property type="molecule type" value="Genomic_DNA"/>
</dbReference>
<evidence type="ECO:0000313" key="1">
    <source>
        <dbReference type="EMBL" id="MCZ8536848.1"/>
    </source>
</evidence>
<dbReference type="Pfam" id="PF05014">
    <property type="entry name" value="Nuc_deoxyrib_tr"/>
    <property type="match status" value="1"/>
</dbReference>
<keyword evidence="2" id="KW-1185">Reference proteome</keyword>
<accession>A0A9X3LFA0</accession>
<name>A0A9X3LFA0_9BACL</name>
<organism evidence="1 2">
    <name type="scientific">Paenisporosarcina quisquiliarum</name>
    <dbReference type="NCBI Taxonomy" id="365346"/>
    <lineage>
        <taxon>Bacteria</taxon>
        <taxon>Bacillati</taxon>
        <taxon>Bacillota</taxon>
        <taxon>Bacilli</taxon>
        <taxon>Bacillales</taxon>
        <taxon>Caryophanaceae</taxon>
        <taxon>Paenisporosarcina</taxon>
    </lineage>
</organism>
<evidence type="ECO:0000313" key="2">
    <source>
        <dbReference type="Proteomes" id="UP001152173"/>
    </source>
</evidence>
<dbReference type="InterPro" id="IPR007710">
    <property type="entry name" value="Nucleoside_deoxyribTrfase"/>
</dbReference>
<dbReference type="SUPFAM" id="SSF52309">
    <property type="entry name" value="N-(deoxy)ribosyltransferase-like"/>
    <property type="match status" value="1"/>
</dbReference>
<sequence>MKFYVASSFQNKEIVRSVSEKLMKNGWHHTYDWTQNNRACSLEALQKIGTLEKQAVADSDVVIVILPGGKGSHIELGMAIAWQKKTFLYSPNFEAMDMETTSTFYHLPEVWICAGSVEELISTILSVTTEF</sequence>
<protein>
    <submittedName>
        <fullName evidence="1">Nucleoside 2-deoxyribosyltransferase</fullName>
    </submittedName>
</protein>